<dbReference type="GO" id="GO:0019825">
    <property type="term" value="F:oxygen binding"/>
    <property type="evidence" value="ECO:0007669"/>
    <property type="project" value="InterPro"/>
</dbReference>
<evidence type="ECO:0000313" key="7">
    <source>
        <dbReference type="Proteomes" id="UP000794436"/>
    </source>
</evidence>
<keyword evidence="4" id="KW-0561">Oxygen transport</keyword>
<dbReference type="GO" id="GO:0046210">
    <property type="term" value="P:nitric oxide catabolic process"/>
    <property type="evidence" value="ECO:0007669"/>
    <property type="project" value="TreeGrafter"/>
</dbReference>
<dbReference type="EMBL" id="SPLM01000114">
    <property type="protein sequence ID" value="TMW57722.1"/>
    <property type="molecule type" value="Genomic_DNA"/>
</dbReference>
<keyword evidence="1 4" id="KW-0349">Heme</keyword>
<comment type="similarity">
    <text evidence="4">Belongs to the globin family.</text>
</comment>
<dbReference type="GO" id="GO:0020037">
    <property type="term" value="F:heme binding"/>
    <property type="evidence" value="ECO:0007669"/>
    <property type="project" value="InterPro"/>
</dbReference>
<dbReference type="GO" id="GO:0005344">
    <property type="term" value="F:oxygen carrier activity"/>
    <property type="evidence" value="ECO:0007669"/>
    <property type="project" value="UniProtKB-KW"/>
</dbReference>
<dbReference type="GO" id="GO:0046872">
    <property type="term" value="F:metal ion binding"/>
    <property type="evidence" value="ECO:0007669"/>
    <property type="project" value="UniProtKB-KW"/>
</dbReference>
<evidence type="ECO:0000259" key="5">
    <source>
        <dbReference type="Pfam" id="PF00042"/>
    </source>
</evidence>
<evidence type="ECO:0000256" key="2">
    <source>
        <dbReference type="ARBA" id="ARBA00022723"/>
    </source>
</evidence>
<dbReference type="Proteomes" id="UP000794436">
    <property type="component" value="Unassembled WGS sequence"/>
</dbReference>
<dbReference type="OrthoDB" id="436496at2759"/>
<name>A0A8K1FFJ5_PYTOL</name>
<dbReference type="GO" id="GO:0071500">
    <property type="term" value="P:cellular response to nitrosative stress"/>
    <property type="evidence" value="ECO:0007669"/>
    <property type="project" value="TreeGrafter"/>
</dbReference>
<keyword evidence="3" id="KW-0408">Iron</keyword>
<keyword evidence="2" id="KW-0479">Metal-binding</keyword>
<dbReference type="PANTHER" id="PTHR43396:SF3">
    <property type="entry name" value="FLAVOHEMOPROTEIN"/>
    <property type="match status" value="1"/>
</dbReference>
<evidence type="ECO:0000313" key="6">
    <source>
        <dbReference type="EMBL" id="TMW57722.1"/>
    </source>
</evidence>
<sequence>MGCVSSTFLREGDQPKFSKQYCRIVKRYLPNFIFVEPSNNDDRLVAFAHWEQTYKDTIHSEKTAADSAVGKLYAAFYEHLFEHAAQLKPLFQASHAVQSRVLTHISTGMKSLLSSEDLVQKVMHLALVHMKIGVKADDFDPLGEALIQAMKKTTGAAWTERIELAWRRIYCHAAILILVNIPNVHIDLDDFKDDPAT</sequence>
<dbReference type="InterPro" id="IPR012292">
    <property type="entry name" value="Globin/Proto"/>
</dbReference>
<dbReference type="InterPro" id="IPR009050">
    <property type="entry name" value="Globin-like_sf"/>
</dbReference>
<dbReference type="GO" id="GO:0008941">
    <property type="term" value="F:nitric oxide dioxygenase NAD(P)H activity"/>
    <property type="evidence" value="ECO:0007669"/>
    <property type="project" value="TreeGrafter"/>
</dbReference>
<proteinExistence type="inferred from homology"/>
<accession>A0A8K1FFJ5</accession>
<evidence type="ECO:0000256" key="4">
    <source>
        <dbReference type="RuleBase" id="RU000356"/>
    </source>
</evidence>
<dbReference type="InterPro" id="IPR000971">
    <property type="entry name" value="Globin"/>
</dbReference>
<dbReference type="SUPFAM" id="SSF46458">
    <property type="entry name" value="Globin-like"/>
    <property type="match status" value="1"/>
</dbReference>
<dbReference type="AlphaFoldDB" id="A0A8K1FFJ5"/>
<evidence type="ECO:0000256" key="3">
    <source>
        <dbReference type="ARBA" id="ARBA00023004"/>
    </source>
</evidence>
<gene>
    <name evidence="6" type="ORF">Poli38472_014325</name>
</gene>
<keyword evidence="4" id="KW-0813">Transport</keyword>
<organism evidence="6 7">
    <name type="scientific">Pythium oligandrum</name>
    <name type="common">Mycoparasitic fungus</name>
    <dbReference type="NCBI Taxonomy" id="41045"/>
    <lineage>
        <taxon>Eukaryota</taxon>
        <taxon>Sar</taxon>
        <taxon>Stramenopiles</taxon>
        <taxon>Oomycota</taxon>
        <taxon>Peronosporomycetes</taxon>
        <taxon>Pythiales</taxon>
        <taxon>Pythiaceae</taxon>
        <taxon>Pythium</taxon>
    </lineage>
</organism>
<comment type="caution">
    <text evidence="6">The sequence shown here is derived from an EMBL/GenBank/DDBJ whole genome shotgun (WGS) entry which is preliminary data.</text>
</comment>
<feature type="domain" description="Globin" evidence="5">
    <location>
        <begin position="75"/>
        <end position="172"/>
    </location>
</feature>
<dbReference type="PANTHER" id="PTHR43396">
    <property type="entry name" value="FLAVOHEMOPROTEIN"/>
    <property type="match status" value="1"/>
</dbReference>
<evidence type="ECO:0000256" key="1">
    <source>
        <dbReference type="ARBA" id="ARBA00022617"/>
    </source>
</evidence>
<dbReference type="Pfam" id="PF00042">
    <property type="entry name" value="Globin"/>
    <property type="match status" value="1"/>
</dbReference>
<reference evidence="6" key="1">
    <citation type="submission" date="2019-03" db="EMBL/GenBank/DDBJ databases">
        <title>Long read genome sequence of the mycoparasitic Pythium oligandrum ATCC 38472 isolated from sugarbeet rhizosphere.</title>
        <authorList>
            <person name="Gaulin E."/>
        </authorList>
    </citation>
    <scope>NUCLEOTIDE SEQUENCE</scope>
    <source>
        <strain evidence="6">ATCC 38472_TT</strain>
    </source>
</reference>
<dbReference type="GO" id="GO:0071949">
    <property type="term" value="F:FAD binding"/>
    <property type="evidence" value="ECO:0007669"/>
    <property type="project" value="TreeGrafter"/>
</dbReference>
<protein>
    <recommendedName>
        <fullName evidence="5">Globin domain-containing protein</fullName>
    </recommendedName>
</protein>
<keyword evidence="7" id="KW-1185">Reference proteome</keyword>
<dbReference type="Gene3D" id="1.10.490.10">
    <property type="entry name" value="Globins"/>
    <property type="match status" value="1"/>
</dbReference>